<feature type="region of interest" description="Disordered" evidence="8">
    <location>
        <begin position="85"/>
        <end position="104"/>
    </location>
</feature>
<dbReference type="STRING" id="484498.SAMN05421686_107219"/>
<evidence type="ECO:0000256" key="1">
    <source>
        <dbReference type="ARBA" id="ARBA00004196"/>
    </source>
</evidence>
<dbReference type="Proteomes" id="UP000185639">
    <property type="component" value="Unassembled WGS sequence"/>
</dbReference>
<comment type="subcellular location">
    <subcellularLocation>
        <location evidence="1">Cell envelope</location>
    </subcellularLocation>
</comment>
<dbReference type="InterPro" id="IPR051395">
    <property type="entry name" value="Cytochrome_c_Peroxidase/MauG"/>
</dbReference>
<evidence type="ECO:0000313" key="11">
    <source>
        <dbReference type="Proteomes" id="UP000185639"/>
    </source>
</evidence>
<accession>A0A1N7NRG1</accession>
<keyword evidence="11" id="KW-1185">Reference proteome</keyword>
<dbReference type="PROSITE" id="PS51007">
    <property type="entry name" value="CYTC"/>
    <property type="match status" value="2"/>
</dbReference>
<dbReference type="EMBL" id="FTOH01000007">
    <property type="protein sequence ID" value="SIT00983.1"/>
    <property type="molecule type" value="Genomic_DNA"/>
</dbReference>
<evidence type="ECO:0000256" key="3">
    <source>
        <dbReference type="ARBA" id="ARBA00022723"/>
    </source>
</evidence>
<dbReference type="PANTHER" id="PTHR30600">
    <property type="entry name" value="CYTOCHROME C PEROXIDASE-RELATED"/>
    <property type="match status" value="1"/>
</dbReference>
<name>A0A1N7NRG1_9GAMM</name>
<dbReference type="InterPro" id="IPR004852">
    <property type="entry name" value="Di-haem_cyt_c_peroxidsae"/>
</dbReference>
<dbReference type="Gene3D" id="1.10.760.10">
    <property type="entry name" value="Cytochrome c-like domain"/>
    <property type="match status" value="2"/>
</dbReference>
<sequence>MTQIVVTSDVYMVWNMKLKLLTLALLLPALLTACGGSGSSDSASAGDSENQLIALGETLFHDTNLSLDRTQSCATCHDPDHAFTDPSINGSGNVRSASVGDDGVSLGDRNTPTALYSASIPEFTYGTHQRFNSPREDYVGYIGGQFWDGRAATLEDQAGGPPLNPVEMNMPDKATVVARLRENVSYEENFTELFGANIFDDIDEAYLAMTQAIAAFERSADMSPFNSKYDKFLRGEYEYSPVSKAALGKARFFSQQFTNCATCHQLRPNGNEGETFSNYEFHNIGVPVNTGLRTANGSDEGFTDTGLAAIDAVSDEPDTSELEGKFRVPTLRNVGVTAPYMHNGVFQSLDTVIRFYDRHLTNSTNGINPETGVEWAAPEVAANVSFPELRQGTALSENDIEGVVCFLYSLTDEQYEHLLPEDAEECGL</sequence>
<reference evidence="11" key="1">
    <citation type="submission" date="2017-01" db="EMBL/GenBank/DDBJ databases">
        <authorList>
            <person name="Varghese N."/>
            <person name="Submissions S."/>
        </authorList>
    </citation>
    <scope>NUCLEOTIDE SEQUENCE [LARGE SCALE GENOMIC DNA]</scope>
    <source>
        <strain evidence="11">DSM 24913</strain>
    </source>
</reference>
<keyword evidence="6 7" id="KW-0408">Iron</keyword>
<keyword evidence="3 7" id="KW-0479">Metal-binding</keyword>
<dbReference type="PANTHER" id="PTHR30600:SF10">
    <property type="entry name" value="BLL6722 PROTEIN"/>
    <property type="match status" value="1"/>
</dbReference>
<evidence type="ECO:0000256" key="7">
    <source>
        <dbReference type="PROSITE-ProRule" id="PRU00433"/>
    </source>
</evidence>
<gene>
    <name evidence="10" type="ORF">SAMN05421686_107219</name>
</gene>
<keyword evidence="5" id="KW-0560">Oxidoreductase</keyword>
<dbReference type="GO" id="GO:0009055">
    <property type="term" value="F:electron transfer activity"/>
    <property type="evidence" value="ECO:0007669"/>
    <property type="project" value="InterPro"/>
</dbReference>
<feature type="compositionally biased region" description="Polar residues" evidence="8">
    <location>
        <begin position="86"/>
        <end position="96"/>
    </location>
</feature>
<dbReference type="GO" id="GO:0046872">
    <property type="term" value="F:metal ion binding"/>
    <property type="evidence" value="ECO:0007669"/>
    <property type="project" value="UniProtKB-KW"/>
</dbReference>
<keyword evidence="10" id="KW-0575">Peroxidase</keyword>
<evidence type="ECO:0000256" key="5">
    <source>
        <dbReference type="ARBA" id="ARBA00023002"/>
    </source>
</evidence>
<dbReference type="GO" id="GO:0004130">
    <property type="term" value="F:cytochrome-c peroxidase activity"/>
    <property type="evidence" value="ECO:0007669"/>
    <property type="project" value="TreeGrafter"/>
</dbReference>
<dbReference type="AlphaFoldDB" id="A0A1N7NRG1"/>
<dbReference type="SUPFAM" id="SSF46626">
    <property type="entry name" value="Cytochrome c"/>
    <property type="match status" value="2"/>
</dbReference>
<evidence type="ECO:0000256" key="2">
    <source>
        <dbReference type="ARBA" id="ARBA00022617"/>
    </source>
</evidence>
<evidence type="ECO:0000256" key="4">
    <source>
        <dbReference type="ARBA" id="ARBA00022729"/>
    </source>
</evidence>
<organism evidence="10 11">
    <name type="scientific">Thalassolituus maritimus</name>
    <dbReference type="NCBI Taxonomy" id="484498"/>
    <lineage>
        <taxon>Bacteria</taxon>
        <taxon>Pseudomonadati</taxon>
        <taxon>Pseudomonadota</taxon>
        <taxon>Gammaproteobacteria</taxon>
        <taxon>Oceanospirillales</taxon>
        <taxon>Oceanospirillaceae</taxon>
        <taxon>Thalassolituus</taxon>
    </lineage>
</organism>
<proteinExistence type="predicted"/>
<dbReference type="InterPro" id="IPR009056">
    <property type="entry name" value="Cyt_c-like_dom"/>
</dbReference>
<feature type="domain" description="Cytochrome c" evidence="9">
    <location>
        <begin position="51"/>
        <end position="184"/>
    </location>
</feature>
<feature type="domain" description="Cytochrome c" evidence="9">
    <location>
        <begin position="243"/>
        <end position="411"/>
    </location>
</feature>
<dbReference type="InterPro" id="IPR036909">
    <property type="entry name" value="Cyt_c-like_dom_sf"/>
</dbReference>
<evidence type="ECO:0000259" key="9">
    <source>
        <dbReference type="PROSITE" id="PS51007"/>
    </source>
</evidence>
<dbReference type="GO" id="GO:0020037">
    <property type="term" value="F:heme binding"/>
    <property type="evidence" value="ECO:0007669"/>
    <property type="project" value="InterPro"/>
</dbReference>
<evidence type="ECO:0000256" key="6">
    <source>
        <dbReference type="ARBA" id="ARBA00023004"/>
    </source>
</evidence>
<dbReference type="Pfam" id="PF03150">
    <property type="entry name" value="CCP_MauG"/>
    <property type="match status" value="1"/>
</dbReference>
<evidence type="ECO:0000256" key="8">
    <source>
        <dbReference type="SAM" id="MobiDB-lite"/>
    </source>
</evidence>
<keyword evidence="2 7" id="KW-0349">Heme</keyword>
<keyword evidence="4" id="KW-0732">Signal</keyword>
<protein>
    <submittedName>
        <fullName evidence="10">Cytochrome c peroxidase</fullName>
    </submittedName>
</protein>
<evidence type="ECO:0000313" key="10">
    <source>
        <dbReference type="EMBL" id="SIT00983.1"/>
    </source>
</evidence>
<dbReference type="GO" id="GO:0030313">
    <property type="term" value="C:cell envelope"/>
    <property type="evidence" value="ECO:0007669"/>
    <property type="project" value="UniProtKB-SubCell"/>
</dbReference>